<keyword evidence="2" id="KW-1185">Reference proteome</keyword>
<protein>
    <recommendedName>
        <fullName evidence="3">Protein TRIGALACTOSYLDIACYLGLYCEROL 4, chloroplastic</fullName>
    </recommendedName>
</protein>
<dbReference type="EMBL" id="JAUJYN010000001">
    <property type="protein sequence ID" value="KAK1279652.1"/>
    <property type="molecule type" value="Genomic_DNA"/>
</dbReference>
<dbReference type="GO" id="GO:1990052">
    <property type="term" value="P:ER to chloroplast lipid transport"/>
    <property type="evidence" value="ECO:0007669"/>
    <property type="project" value="InterPro"/>
</dbReference>
<comment type="caution">
    <text evidence="1">The sequence shown here is derived from an EMBL/GenBank/DDBJ whole genome shotgun (WGS) entry which is preliminary data.</text>
</comment>
<proteinExistence type="predicted"/>
<dbReference type="AlphaFoldDB" id="A0AAV9BU44"/>
<evidence type="ECO:0000313" key="1">
    <source>
        <dbReference type="EMBL" id="KAK1279652.1"/>
    </source>
</evidence>
<reference evidence="1" key="1">
    <citation type="journal article" date="2023" name="Nat. Commun.">
        <title>Diploid and tetraploid genomes of Acorus and the evolution of monocots.</title>
        <authorList>
            <person name="Ma L."/>
            <person name="Liu K.W."/>
            <person name="Li Z."/>
            <person name="Hsiao Y.Y."/>
            <person name="Qi Y."/>
            <person name="Fu T."/>
            <person name="Tang G.D."/>
            <person name="Zhang D."/>
            <person name="Sun W.H."/>
            <person name="Liu D.K."/>
            <person name="Li Y."/>
            <person name="Chen G.Z."/>
            <person name="Liu X.D."/>
            <person name="Liao X.Y."/>
            <person name="Jiang Y.T."/>
            <person name="Yu X."/>
            <person name="Hao Y."/>
            <person name="Huang J."/>
            <person name="Zhao X.W."/>
            <person name="Ke S."/>
            <person name="Chen Y.Y."/>
            <person name="Wu W.L."/>
            <person name="Hsu J.L."/>
            <person name="Lin Y.F."/>
            <person name="Huang M.D."/>
            <person name="Li C.Y."/>
            <person name="Huang L."/>
            <person name="Wang Z.W."/>
            <person name="Zhao X."/>
            <person name="Zhong W.Y."/>
            <person name="Peng D.H."/>
            <person name="Ahmad S."/>
            <person name="Lan S."/>
            <person name="Zhang J.S."/>
            <person name="Tsai W.C."/>
            <person name="Van de Peer Y."/>
            <person name="Liu Z.J."/>
        </authorList>
    </citation>
    <scope>NUCLEOTIDE SEQUENCE</scope>
    <source>
        <strain evidence="1">SCP</strain>
    </source>
</reference>
<accession>A0AAV9BU44</accession>
<dbReference type="GO" id="GO:0009941">
    <property type="term" value="C:chloroplast envelope"/>
    <property type="evidence" value="ECO:0007669"/>
    <property type="project" value="TreeGrafter"/>
</dbReference>
<dbReference type="GO" id="GO:0070300">
    <property type="term" value="F:phosphatidic acid binding"/>
    <property type="evidence" value="ECO:0007669"/>
    <property type="project" value="InterPro"/>
</dbReference>
<gene>
    <name evidence="1" type="ORF">QJS04_geneDACA004683</name>
</gene>
<dbReference type="PANTHER" id="PTHR34954:SF4">
    <property type="entry name" value="PROTEIN TRIGALACTOSYLDIACYLGLYCEROL 4, CHLOROPLASTIC"/>
    <property type="match status" value="1"/>
</dbReference>
<organism evidence="1 2">
    <name type="scientific">Acorus gramineus</name>
    <name type="common">Dwarf sweet flag</name>
    <dbReference type="NCBI Taxonomy" id="55184"/>
    <lineage>
        <taxon>Eukaryota</taxon>
        <taxon>Viridiplantae</taxon>
        <taxon>Streptophyta</taxon>
        <taxon>Embryophyta</taxon>
        <taxon>Tracheophyta</taxon>
        <taxon>Spermatophyta</taxon>
        <taxon>Magnoliopsida</taxon>
        <taxon>Liliopsida</taxon>
        <taxon>Acoraceae</taxon>
        <taxon>Acorus</taxon>
    </lineage>
</organism>
<name>A0AAV9BU44_ACOGR</name>
<sequence length="469" mass="51590">MTMRKLRWAMDGGYWDLDMSTPATVDGTARAVPGDPLPLSLSRGVRLSRPKQIDFMQRFMSVLLVPSYNGGYGGQGFSLQRVLSLPLGESCFATLLGQFHLQKFVSSLKGSSSRHTGETSWLKNMTKNLLDKSLYALGFCSEFLITPDHSLLLSSEANGDGKGRQRKAVFHQKLPQHNLTFEAVSPGLFVDKNGAYWDVPLSIAVDLASVAYDSAPSYHLSVQHNSGQPKHFGSDQGGEIPPTLLPGLCGKAAISYKKDVDIWRDKGGKLKMVQPYDVFMSDPHISVSGTIGAVITASLGDNSERLPREDELREYKALALHSRGKKGTLSGDLFSHVCCTAQYGNFQRLFFDLTRLNARLDFPSGVAFLAGASNLANDLYNSRSPNLKAVHAVCPDLTLSFQQQIAGPFIFRVDSKIAINLNNSERFARVDDTVIAVEHALKVLGSAKAIAWYSMKNREAMVELRFFEN</sequence>
<dbReference type="PANTHER" id="PTHR34954">
    <property type="entry name" value="EXPRESSED PROTEIN"/>
    <property type="match status" value="1"/>
</dbReference>
<dbReference type="GO" id="GO:0034196">
    <property type="term" value="P:acylglycerol transport"/>
    <property type="evidence" value="ECO:0007669"/>
    <property type="project" value="InterPro"/>
</dbReference>
<evidence type="ECO:0008006" key="3">
    <source>
        <dbReference type="Google" id="ProtNLM"/>
    </source>
</evidence>
<evidence type="ECO:0000313" key="2">
    <source>
        <dbReference type="Proteomes" id="UP001179952"/>
    </source>
</evidence>
<dbReference type="InterPro" id="IPR044160">
    <property type="entry name" value="TGD4-like"/>
</dbReference>
<dbReference type="Proteomes" id="UP001179952">
    <property type="component" value="Unassembled WGS sequence"/>
</dbReference>
<reference evidence="1" key="2">
    <citation type="submission" date="2023-06" db="EMBL/GenBank/DDBJ databases">
        <authorList>
            <person name="Ma L."/>
            <person name="Liu K.-W."/>
            <person name="Li Z."/>
            <person name="Hsiao Y.-Y."/>
            <person name="Qi Y."/>
            <person name="Fu T."/>
            <person name="Tang G."/>
            <person name="Zhang D."/>
            <person name="Sun W.-H."/>
            <person name="Liu D.-K."/>
            <person name="Li Y."/>
            <person name="Chen G.-Z."/>
            <person name="Liu X.-D."/>
            <person name="Liao X.-Y."/>
            <person name="Jiang Y.-T."/>
            <person name="Yu X."/>
            <person name="Hao Y."/>
            <person name="Huang J."/>
            <person name="Zhao X.-W."/>
            <person name="Ke S."/>
            <person name="Chen Y.-Y."/>
            <person name="Wu W.-L."/>
            <person name="Hsu J.-L."/>
            <person name="Lin Y.-F."/>
            <person name="Huang M.-D."/>
            <person name="Li C.-Y."/>
            <person name="Huang L."/>
            <person name="Wang Z.-W."/>
            <person name="Zhao X."/>
            <person name="Zhong W.-Y."/>
            <person name="Peng D.-H."/>
            <person name="Ahmad S."/>
            <person name="Lan S."/>
            <person name="Zhang J.-S."/>
            <person name="Tsai W.-C."/>
            <person name="Van De Peer Y."/>
            <person name="Liu Z.-J."/>
        </authorList>
    </citation>
    <scope>NUCLEOTIDE SEQUENCE</scope>
    <source>
        <strain evidence="1">SCP</strain>
        <tissue evidence="1">Leaves</tissue>
    </source>
</reference>